<dbReference type="InterPro" id="IPR034660">
    <property type="entry name" value="DinB/YfiT-like"/>
</dbReference>
<dbReference type="Pfam" id="PF11716">
    <property type="entry name" value="MDMPI_N"/>
    <property type="match status" value="1"/>
</dbReference>
<proteinExistence type="predicted"/>
<evidence type="ECO:0000313" key="3">
    <source>
        <dbReference type="Proteomes" id="UP000612585"/>
    </source>
</evidence>
<organism evidence="2 3">
    <name type="scientific">Virgisporangium aurantiacum</name>
    <dbReference type="NCBI Taxonomy" id="175570"/>
    <lineage>
        <taxon>Bacteria</taxon>
        <taxon>Bacillati</taxon>
        <taxon>Actinomycetota</taxon>
        <taxon>Actinomycetes</taxon>
        <taxon>Micromonosporales</taxon>
        <taxon>Micromonosporaceae</taxon>
        <taxon>Virgisporangium</taxon>
    </lineage>
</organism>
<dbReference type="NCBIfam" id="TIGR03083">
    <property type="entry name" value="maleylpyruvate isomerase family mycothiol-dependent enzyme"/>
    <property type="match status" value="1"/>
</dbReference>
<dbReference type="RefSeq" id="WP_204005572.1">
    <property type="nucleotide sequence ID" value="NZ_BOPG01000061.1"/>
</dbReference>
<accession>A0A8J4E6K2</accession>
<keyword evidence="3" id="KW-1185">Reference proteome</keyword>
<dbReference type="Gene3D" id="1.20.120.450">
    <property type="entry name" value="dinb family like domain"/>
    <property type="match status" value="1"/>
</dbReference>
<dbReference type="EMBL" id="BOPG01000061">
    <property type="protein sequence ID" value="GIJ60912.1"/>
    <property type="molecule type" value="Genomic_DNA"/>
</dbReference>
<feature type="domain" description="Mycothiol-dependent maleylpyruvate isomerase metal-binding" evidence="1">
    <location>
        <begin position="9"/>
        <end position="155"/>
    </location>
</feature>
<dbReference type="InterPro" id="IPR024344">
    <property type="entry name" value="MDMPI_metal-binding"/>
</dbReference>
<evidence type="ECO:0000313" key="2">
    <source>
        <dbReference type="EMBL" id="GIJ60912.1"/>
    </source>
</evidence>
<dbReference type="Proteomes" id="UP000612585">
    <property type="component" value="Unassembled WGS sequence"/>
</dbReference>
<comment type="caution">
    <text evidence="2">The sequence shown here is derived from an EMBL/GenBank/DDBJ whole genome shotgun (WGS) entry which is preliminary data.</text>
</comment>
<dbReference type="SUPFAM" id="SSF109854">
    <property type="entry name" value="DinB/YfiT-like putative metalloenzymes"/>
    <property type="match status" value="1"/>
</dbReference>
<reference evidence="2" key="1">
    <citation type="submission" date="2021-01" db="EMBL/GenBank/DDBJ databases">
        <title>Whole genome shotgun sequence of Virgisporangium aurantiacum NBRC 16421.</title>
        <authorList>
            <person name="Komaki H."/>
            <person name="Tamura T."/>
        </authorList>
    </citation>
    <scope>NUCLEOTIDE SEQUENCE</scope>
    <source>
        <strain evidence="2">NBRC 16421</strain>
    </source>
</reference>
<dbReference type="GO" id="GO:0046872">
    <property type="term" value="F:metal ion binding"/>
    <property type="evidence" value="ECO:0007669"/>
    <property type="project" value="InterPro"/>
</dbReference>
<evidence type="ECO:0000259" key="1">
    <source>
        <dbReference type="Pfam" id="PF11716"/>
    </source>
</evidence>
<dbReference type="InterPro" id="IPR017517">
    <property type="entry name" value="Maleyloyr_isom"/>
</dbReference>
<gene>
    <name evidence="2" type="ORF">Vau01_084280</name>
</gene>
<name>A0A8J4E6K2_9ACTN</name>
<dbReference type="AlphaFoldDB" id="A0A8J4E6K2"/>
<protein>
    <recommendedName>
        <fullName evidence="1">Mycothiol-dependent maleylpyruvate isomerase metal-binding domain-containing protein</fullName>
    </recommendedName>
</protein>
<sequence length="216" mass="22517">MDPLIFNALADEGAAFTAGVAALSTVDWSRPTRCAPWTCGDLVSHVRTGFARVPEMLALPAPGAAEVDAAGYFRPDHRFDPEVDAARVAAAQSDALAGPAEAAADLATVCRQTLAAASGAPEGRLVRTRHGDAMTLPDFLVTRVVEVAVHGLDLADAVSAGSWLTGPAAAVVFRLLFGPQWTEVVRTTGWDHARLLRAATGRSADDVAPVRPLTLG</sequence>